<evidence type="ECO:0000313" key="11">
    <source>
        <dbReference type="Proteomes" id="UP000028252"/>
    </source>
</evidence>
<keyword evidence="11" id="KW-1185">Reference proteome</keyword>
<evidence type="ECO:0000256" key="6">
    <source>
        <dbReference type="ARBA" id="ARBA00023133"/>
    </source>
</evidence>
<comment type="caution">
    <text evidence="10">The sequence shown here is derived from an EMBL/GenBank/DDBJ whole genome shotgun (WGS) entry which is preliminary data.</text>
</comment>
<dbReference type="Gene3D" id="1.10.357.140">
    <property type="entry name" value="UbiA prenyltransferase"/>
    <property type="match status" value="1"/>
</dbReference>
<dbReference type="GO" id="GO:0048034">
    <property type="term" value="P:heme O biosynthetic process"/>
    <property type="evidence" value="ECO:0007669"/>
    <property type="project" value="UniProtKB-UniRule"/>
</dbReference>
<name>A0A081G1J5_9GAMM</name>
<proteinExistence type="inferred from homology"/>
<feature type="transmembrane region" description="Helical" evidence="9">
    <location>
        <begin position="262"/>
        <end position="283"/>
    </location>
</feature>
<dbReference type="eggNOG" id="COG0109">
    <property type="taxonomic scope" value="Bacteria"/>
</dbReference>
<reference evidence="10 11" key="1">
    <citation type="submission" date="2014-04" db="EMBL/GenBank/DDBJ databases">
        <title>Marinobacterium kochiensis sp. nov., isolated from sediment sample collected from Kochi backwaters in Kerala, India.</title>
        <authorList>
            <person name="Singh A."/>
            <person name="Pinnaka A.K."/>
        </authorList>
    </citation>
    <scope>NUCLEOTIDE SEQUENCE [LARGE SCALE GENOMIC DNA]</scope>
    <source>
        <strain evidence="10 11">AK27</strain>
    </source>
</reference>
<feature type="transmembrane region" description="Helical" evidence="9">
    <location>
        <begin position="82"/>
        <end position="105"/>
    </location>
</feature>
<dbReference type="PANTHER" id="PTHR43448">
    <property type="entry name" value="PROTOHEME IX FARNESYLTRANSFERASE, MITOCHONDRIAL"/>
    <property type="match status" value="1"/>
</dbReference>
<feature type="transmembrane region" description="Helical" evidence="9">
    <location>
        <begin position="210"/>
        <end position="226"/>
    </location>
</feature>
<dbReference type="InterPro" id="IPR000537">
    <property type="entry name" value="UbiA_prenyltransferase"/>
</dbReference>
<dbReference type="STRING" id="1232683.ADIMK_1103"/>
<accession>A0A081G1J5</accession>
<dbReference type="NCBIfam" id="NF003348">
    <property type="entry name" value="PRK04375.1-1"/>
    <property type="match status" value="1"/>
</dbReference>
<comment type="miscellaneous">
    <text evidence="9">Carbon 2 of the heme B porphyrin ring is defined according to the Fischer nomenclature.</text>
</comment>
<keyword evidence="3 9" id="KW-0808">Transferase</keyword>
<dbReference type="PROSITE" id="PS00943">
    <property type="entry name" value="UBIA"/>
    <property type="match status" value="1"/>
</dbReference>
<dbReference type="EC" id="2.5.1.141" evidence="9"/>
<comment type="pathway">
    <text evidence="9">Porphyrin-containing compound metabolism; heme O biosynthesis; heme O from protoheme: step 1/1.</text>
</comment>
<protein>
    <recommendedName>
        <fullName evidence="9">Protoheme IX farnesyltransferase</fullName>
        <ecNumber evidence="9">2.5.1.141</ecNumber>
    </recommendedName>
    <alternativeName>
        <fullName evidence="9">Heme B farnesyltransferase</fullName>
    </alternativeName>
    <alternativeName>
        <fullName evidence="9">Heme O synthase</fullName>
    </alternativeName>
</protein>
<evidence type="ECO:0000256" key="4">
    <source>
        <dbReference type="ARBA" id="ARBA00022692"/>
    </source>
</evidence>
<keyword evidence="5 9" id="KW-1133">Transmembrane helix</keyword>
<dbReference type="HAMAP" id="MF_00154">
    <property type="entry name" value="CyoE_CtaB"/>
    <property type="match status" value="1"/>
</dbReference>
<dbReference type="NCBIfam" id="TIGR01473">
    <property type="entry name" value="cyoE_ctaB"/>
    <property type="match status" value="1"/>
</dbReference>
<feature type="transmembrane region" description="Helical" evidence="9">
    <location>
        <begin position="37"/>
        <end position="61"/>
    </location>
</feature>
<dbReference type="InterPro" id="IPR030470">
    <property type="entry name" value="UbiA_prenylTrfase_CS"/>
</dbReference>
<evidence type="ECO:0000256" key="2">
    <source>
        <dbReference type="ARBA" id="ARBA00022475"/>
    </source>
</evidence>
<dbReference type="AlphaFoldDB" id="A0A081G1J5"/>
<evidence type="ECO:0000256" key="7">
    <source>
        <dbReference type="ARBA" id="ARBA00023136"/>
    </source>
</evidence>
<feature type="transmembrane region" description="Helical" evidence="9">
    <location>
        <begin position="135"/>
        <end position="157"/>
    </location>
</feature>
<keyword evidence="7 9" id="KW-0472">Membrane</keyword>
<comment type="similarity">
    <text evidence="9">Belongs to the UbiA prenyltransferase family. Protoheme IX farnesyltransferase subfamily.</text>
</comment>
<dbReference type="PATRIC" id="fig|1232683.4.peg.1093"/>
<feature type="transmembrane region" description="Helical" evidence="9">
    <location>
        <begin position="111"/>
        <end position="128"/>
    </location>
</feature>
<dbReference type="InterPro" id="IPR006369">
    <property type="entry name" value="Protohaem_IX_farnesylTrfase"/>
</dbReference>
<dbReference type="EMBL" id="JMQN01000015">
    <property type="protein sequence ID" value="KEA64650.1"/>
    <property type="molecule type" value="Genomic_DNA"/>
</dbReference>
<feature type="transmembrane region" description="Helical" evidence="9">
    <location>
        <begin position="232"/>
        <end position="250"/>
    </location>
</feature>
<dbReference type="UniPathway" id="UPA00834">
    <property type="reaction ID" value="UER00712"/>
</dbReference>
<keyword evidence="6 9" id="KW-0350">Heme biosynthesis</keyword>
<evidence type="ECO:0000256" key="9">
    <source>
        <dbReference type="HAMAP-Rule" id="MF_00154"/>
    </source>
</evidence>
<gene>
    <name evidence="9" type="primary">cyoE</name>
    <name evidence="10" type="ORF">ADIMK_1103</name>
</gene>
<dbReference type="InterPro" id="IPR044878">
    <property type="entry name" value="UbiA_sf"/>
</dbReference>
<comment type="catalytic activity">
    <reaction evidence="8 9">
        <text>heme b + (2E,6E)-farnesyl diphosphate + H2O = Fe(II)-heme o + diphosphate</text>
        <dbReference type="Rhea" id="RHEA:28070"/>
        <dbReference type="ChEBI" id="CHEBI:15377"/>
        <dbReference type="ChEBI" id="CHEBI:33019"/>
        <dbReference type="ChEBI" id="CHEBI:60344"/>
        <dbReference type="ChEBI" id="CHEBI:60530"/>
        <dbReference type="ChEBI" id="CHEBI:175763"/>
        <dbReference type="EC" id="2.5.1.141"/>
    </reaction>
</comment>
<dbReference type="PANTHER" id="PTHR43448:SF2">
    <property type="entry name" value="PROTOHEME IX FARNESYLTRANSFERASE, MITOCHONDRIAL"/>
    <property type="match status" value="1"/>
</dbReference>
<evidence type="ECO:0000313" key="10">
    <source>
        <dbReference type="EMBL" id="KEA64650.1"/>
    </source>
</evidence>
<keyword evidence="4 9" id="KW-0812">Transmembrane</keyword>
<evidence type="ECO:0000256" key="3">
    <source>
        <dbReference type="ARBA" id="ARBA00022679"/>
    </source>
</evidence>
<comment type="subcellular location">
    <subcellularLocation>
        <location evidence="1 9">Cell membrane</location>
        <topology evidence="1 9">Multi-pass membrane protein</topology>
    </subcellularLocation>
</comment>
<keyword evidence="2 9" id="KW-1003">Cell membrane</keyword>
<dbReference type="Proteomes" id="UP000028252">
    <property type="component" value="Unassembled WGS sequence"/>
</dbReference>
<dbReference type="Pfam" id="PF01040">
    <property type="entry name" value="UbiA"/>
    <property type="match status" value="1"/>
</dbReference>
<dbReference type="CDD" id="cd13957">
    <property type="entry name" value="PT_UbiA_Cox10"/>
    <property type="match status" value="1"/>
</dbReference>
<comment type="function">
    <text evidence="9">Converts heme B (protoheme IX) to heme O by substitution of the vinyl group on carbon 2 of heme B porphyrin ring with a hydroxyethyl farnesyl side group.</text>
</comment>
<feature type="transmembrane region" description="Helical" evidence="9">
    <location>
        <begin position="163"/>
        <end position="184"/>
    </location>
</feature>
<dbReference type="RefSeq" id="WP_255344268.1">
    <property type="nucleotide sequence ID" value="NZ_JMQN01000015.1"/>
</dbReference>
<evidence type="ECO:0000256" key="5">
    <source>
        <dbReference type="ARBA" id="ARBA00022989"/>
    </source>
</evidence>
<dbReference type="GO" id="GO:0008495">
    <property type="term" value="F:protoheme IX farnesyltransferase activity"/>
    <property type="evidence" value="ECO:0007669"/>
    <property type="project" value="UniProtKB-UniRule"/>
</dbReference>
<feature type="transmembrane region" description="Helical" evidence="9">
    <location>
        <begin position="7"/>
        <end position="31"/>
    </location>
</feature>
<evidence type="ECO:0000256" key="1">
    <source>
        <dbReference type="ARBA" id="ARBA00004651"/>
    </source>
</evidence>
<sequence length="295" mass="31719">MLKLKRYLLVVKPGIIFGNLIAAAGGFLLAAQGEVDGVLLLATLLGLSLVVASGCALNNCIDRDIDGRMERTCNRVTVTGVISVRAALIHGVLLGLAGFSLLAVWTNAVTLFFAAFGYVIYVGVYSLWMKRSSVYGTLVGSLSGAVPPVVGYCAVTGRFDAGAAILLLMFCLWQMPHSYAIAIYRYRDYAAANIPVLPVVSGVMRTKRQIVLYIIAFALATLMLAIGGYVGYGYLGVAAVTSVWWLAMALRGWRVEMDDRGWARGVFAFSIVTITALSIAMAVDFQHPVNWLAMS</sequence>
<dbReference type="GO" id="GO:0005886">
    <property type="term" value="C:plasma membrane"/>
    <property type="evidence" value="ECO:0007669"/>
    <property type="project" value="UniProtKB-SubCell"/>
</dbReference>
<evidence type="ECO:0000256" key="8">
    <source>
        <dbReference type="ARBA" id="ARBA00047690"/>
    </source>
</evidence>
<organism evidence="10 11">
    <name type="scientific">Marinobacterium lacunae</name>
    <dbReference type="NCBI Taxonomy" id="1232683"/>
    <lineage>
        <taxon>Bacteria</taxon>
        <taxon>Pseudomonadati</taxon>
        <taxon>Pseudomonadota</taxon>
        <taxon>Gammaproteobacteria</taxon>
        <taxon>Oceanospirillales</taxon>
        <taxon>Oceanospirillaceae</taxon>
        <taxon>Marinobacterium</taxon>
    </lineage>
</organism>
<dbReference type="FunFam" id="1.10.357.140:FF:000001">
    <property type="entry name" value="Protoheme IX farnesyltransferase"/>
    <property type="match status" value="1"/>
</dbReference>